<evidence type="ECO:0000313" key="4">
    <source>
        <dbReference type="EMBL" id="KEQ19765.1"/>
    </source>
</evidence>
<dbReference type="RefSeq" id="WP_034833805.1">
    <property type="nucleotide sequence ID" value="NZ_JOKH01000001.1"/>
</dbReference>
<dbReference type="eggNOG" id="COG2959">
    <property type="taxonomic scope" value="Bacteria"/>
</dbReference>
<evidence type="ECO:0000313" key="5">
    <source>
        <dbReference type="Proteomes" id="UP000028073"/>
    </source>
</evidence>
<keyword evidence="1" id="KW-0175">Coiled coil</keyword>
<dbReference type="STRING" id="1137799.GZ78_07825"/>
<accession>A0A081NMU2</accession>
<name>A0A081NMU2_9GAMM</name>
<organism evidence="4 5">
    <name type="scientific">Endozoicomonas numazuensis</name>
    <dbReference type="NCBI Taxonomy" id="1137799"/>
    <lineage>
        <taxon>Bacteria</taxon>
        <taxon>Pseudomonadati</taxon>
        <taxon>Pseudomonadota</taxon>
        <taxon>Gammaproteobacteria</taxon>
        <taxon>Oceanospirillales</taxon>
        <taxon>Endozoicomonadaceae</taxon>
        <taxon>Endozoicomonas</taxon>
    </lineage>
</organism>
<feature type="transmembrane region" description="Helical" evidence="3">
    <location>
        <begin position="53"/>
        <end position="72"/>
    </location>
</feature>
<reference evidence="4 5" key="1">
    <citation type="submission" date="2014-06" db="EMBL/GenBank/DDBJ databases">
        <title>Whole Genome Sequences of Three Symbiotic Endozoicomonas Bacteria.</title>
        <authorList>
            <person name="Neave M.J."/>
            <person name="Apprill A."/>
            <person name="Voolstra C.R."/>
        </authorList>
    </citation>
    <scope>NUCLEOTIDE SEQUENCE [LARGE SCALE GENOMIC DNA]</scope>
    <source>
        <strain evidence="4 5">DSM 25634</strain>
    </source>
</reference>
<feature type="coiled-coil region" evidence="1">
    <location>
        <begin position="72"/>
        <end position="99"/>
    </location>
</feature>
<feature type="coiled-coil region" evidence="1">
    <location>
        <begin position="154"/>
        <end position="188"/>
    </location>
</feature>
<dbReference type="EMBL" id="JOKH01000001">
    <property type="protein sequence ID" value="KEQ19765.1"/>
    <property type="molecule type" value="Genomic_DNA"/>
</dbReference>
<keyword evidence="3" id="KW-1133">Transmembrane helix</keyword>
<evidence type="ECO:0000256" key="3">
    <source>
        <dbReference type="SAM" id="Phobius"/>
    </source>
</evidence>
<sequence length="270" mass="29782">MREEDKAINDIPDFSIAADERPGRRKTAATGGTPPGKKGGAGKSPAGKGGNGLTWLLLVMIIVLGAGGVWQFKMMQQELAETRQALKATQEKLSTVTGEVTATGENLDQSGSALRSELKVMDSEIRKLWDVANKRNRQWILINKDNIVKALKEAEEAGNTADKANGQLSELQKRIREMDQLMKAISTEQLAAQSEMTDSLTKFNKQVAEMKKLVADQKKLQAELTKKVEDQQQAVKAVDSFRIQVNRKLQQLEDTVRDLTQPPKEGLGLE</sequence>
<evidence type="ECO:0000256" key="2">
    <source>
        <dbReference type="SAM" id="MobiDB-lite"/>
    </source>
</evidence>
<dbReference type="Proteomes" id="UP000028073">
    <property type="component" value="Unassembled WGS sequence"/>
</dbReference>
<dbReference type="AlphaFoldDB" id="A0A081NMU2"/>
<feature type="region of interest" description="Disordered" evidence="2">
    <location>
        <begin position="1"/>
        <end position="46"/>
    </location>
</feature>
<gene>
    <name evidence="4" type="ORF">GZ78_07825</name>
</gene>
<evidence type="ECO:0000256" key="1">
    <source>
        <dbReference type="SAM" id="Coils"/>
    </source>
</evidence>
<keyword evidence="5" id="KW-1185">Reference proteome</keyword>
<proteinExistence type="predicted"/>
<dbReference type="OrthoDB" id="5700790at2"/>
<feature type="compositionally biased region" description="Gly residues" evidence="2">
    <location>
        <begin position="33"/>
        <end position="46"/>
    </location>
</feature>
<comment type="caution">
    <text evidence="4">The sequence shown here is derived from an EMBL/GenBank/DDBJ whole genome shotgun (WGS) entry which is preliminary data.</text>
</comment>
<keyword evidence="3" id="KW-0472">Membrane</keyword>
<keyword evidence="3" id="KW-0812">Transmembrane</keyword>
<protein>
    <submittedName>
        <fullName evidence="4">Uncharacterized protein</fullName>
    </submittedName>
</protein>